<dbReference type="Pfam" id="PF17262">
    <property type="entry name" value="Cas6b_C"/>
    <property type="match status" value="1"/>
</dbReference>
<reference evidence="4" key="1">
    <citation type="journal article" date="2019" name="Int. J. Syst. Evol. Microbiol.">
        <title>The Global Catalogue of Microorganisms (GCM) 10K type strain sequencing project: providing services to taxonomists for standard genome sequencing and annotation.</title>
        <authorList>
            <consortium name="The Broad Institute Genomics Platform"/>
            <consortium name="The Broad Institute Genome Sequencing Center for Infectious Disease"/>
            <person name="Wu L."/>
            <person name="Ma J."/>
        </authorList>
    </citation>
    <scope>NUCLEOTIDE SEQUENCE [LARGE SCALE GENOMIC DNA]</scope>
    <source>
        <strain evidence="4">JCM 17224</strain>
    </source>
</reference>
<sequence length="225" mass="25338">MRSDTAALTTITLPEIRLRVRDAHKLRGYFGELFREHSPLLHNHYEDGTFRQQYPLVQYKVLDGTPTLVGLGEGAALLVELFLRIRELDIDGRHYPVQAKHIEHRTEAIGPVAGLRRYRFETLWMPLNQDNHRQYQTQSAAEQQAQLTRILTNNMLALLKAVGAYASDMPLLLVHLLPGEPVVTQFKNQSMLGFMGEFVANIALPDGVGLGKSVARGFGAVRRVD</sequence>
<gene>
    <name evidence="3" type="ORF">GCM10022408_11570</name>
</gene>
<evidence type="ECO:0008006" key="5">
    <source>
        <dbReference type="Google" id="ProtNLM"/>
    </source>
</evidence>
<comment type="caution">
    <text evidence="3">The sequence shown here is derived from an EMBL/GenBank/DDBJ whole genome shotgun (WGS) entry which is preliminary data.</text>
</comment>
<proteinExistence type="predicted"/>
<evidence type="ECO:0000313" key="4">
    <source>
        <dbReference type="Proteomes" id="UP001500567"/>
    </source>
</evidence>
<feature type="domain" description="Cas6b N-terminal" evidence="2">
    <location>
        <begin position="10"/>
        <end position="107"/>
    </location>
</feature>
<dbReference type="Pfam" id="PF17955">
    <property type="entry name" value="Cas6b_N"/>
    <property type="match status" value="1"/>
</dbReference>
<organism evidence="3 4">
    <name type="scientific">Hymenobacter fastidiosus</name>
    <dbReference type="NCBI Taxonomy" id="486264"/>
    <lineage>
        <taxon>Bacteria</taxon>
        <taxon>Pseudomonadati</taxon>
        <taxon>Bacteroidota</taxon>
        <taxon>Cytophagia</taxon>
        <taxon>Cytophagales</taxon>
        <taxon>Hymenobacteraceae</taxon>
        <taxon>Hymenobacter</taxon>
    </lineage>
</organism>
<name>A0ABP7RT96_9BACT</name>
<dbReference type="Proteomes" id="UP001500567">
    <property type="component" value="Unassembled WGS sequence"/>
</dbReference>
<accession>A0ABP7RT96</accession>
<evidence type="ECO:0000313" key="3">
    <source>
        <dbReference type="EMBL" id="GAA4001944.1"/>
    </source>
</evidence>
<feature type="domain" description="Cas6b C-terminal" evidence="1">
    <location>
        <begin position="115"/>
        <end position="224"/>
    </location>
</feature>
<protein>
    <recommendedName>
        <fullName evidence="5">DNA repair protein</fullName>
    </recommendedName>
</protein>
<dbReference type="InterPro" id="IPR020209">
    <property type="entry name" value="Cas6b_C"/>
</dbReference>
<keyword evidence="4" id="KW-1185">Reference proteome</keyword>
<dbReference type="EMBL" id="BAABDJ010000007">
    <property type="protein sequence ID" value="GAA4001944.1"/>
    <property type="molecule type" value="Genomic_DNA"/>
</dbReference>
<dbReference type="RefSeq" id="WP_345071611.1">
    <property type="nucleotide sequence ID" value="NZ_BAABDJ010000007.1"/>
</dbReference>
<evidence type="ECO:0000259" key="2">
    <source>
        <dbReference type="Pfam" id="PF17955"/>
    </source>
</evidence>
<dbReference type="InterPro" id="IPR041528">
    <property type="entry name" value="Cas6b_N"/>
</dbReference>
<evidence type="ECO:0000259" key="1">
    <source>
        <dbReference type="Pfam" id="PF17262"/>
    </source>
</evidence>